<keyword evidence="1" id="KW-1133">Transmembrane helix</keyword>
<keyword evidence="1" id="KW-0812">Transmembrane</keyword>
<dbReference type="Proteomes" id="UP000887565">
    <property type="component" value="Unplaced"/>
</dbReference>
<protein>
    <submittedName>
        <fullName evidence="3">Uncharacterized protein</fullName>
    </submittedName>
</protein>
<dbReference type="WBParaSite" id="nRc.2.0.1.t44085-RA">
    <property type="protein sequence ID" value="nRc.2.0.1.t44085-RA"/>
    <property type="gene ID" value="nRc.2.0.1.g44085"/>
</dbReference>
<feature type="transmembrane region" description="Helical" evidence="1">
    <location>
        <begin position="96"/>
        <end position="120"/>
    </location>
</feature>
<feature type="transmembrane region" description="Helical" evidence="1">
    <location>
        <begin position="56"/>
        <end position="75"/>
    </location>
</feature>
<evidence type="ECO:0000313" key="3">
    <source>
        <dbReference type="WBParaSite" id="nRc.2.0.1.t44085-RA"/>
    </source>
</evidence>
<evidence type="ECO:0000256" key="1">
    <source>
        <dbReference type="SAM" id="Phobius"/>
    </source>
</evidence>
<accession>A0A915L0U6</accession>
<organism evidence="2 3">
    <name type="scientific">Romanomermis culicivorax</name>
    <name type="common">Nematode worm</name>
    <dbReference type="NCBI Taxonomy" id="13658"/>
    <lineage>
        <taxon>Eukaryota</taxon>
        <taxon>Metazoa</taxon>
        <taxon>Ecdysozoa</taxon>
        <taxon>Nematoda</taxon>
        <taxon>Enoplea</taxon>
        <taxon>Dorylaimia</taxon>
        <taxon>Mermithida</taxon>
        <taxon>Mermithoidea</taxon>
        <taxon>Mermithidae</taxon>
        <taxon>Romanomermis</taxon>
    </lineage>
</organism>
<name>A0A915L0U6_ROMCU</name>
<sequence length="181" mass="20778">MRSKISWLKTSTYRIDHTTPIKEIIVLQVLRDMSNSTDEVKLIRKIFNANSNVSAILFYGQNILLLILACYCLISNSIFVSLQRRLKVLPLNIKKFMIILTYAVVLQCFYIILHCLYNFFYAVGLTIYENEDIFVKERWMCALIQSLNISCIATINTAALAVAVELVVTTYFDINDCVRAA</sequence>
<reference evidence="3" key="1">
    <citation type="submission" date="2022-11" db="UniProtKB">
        <authorList>
            <consortium name="WormBaseParasite"/>
        </authorList>
    </citation>
    <scope>IDENTIFICATION</scope>
</reference>
<evidence type="ECO:0000313" key="2">
    <source>
        <dbReference type="Proteomes" id="UP000887565"/>
    </source>
</evidence>
<keyword evidence="2" id="KW-1185">Reference proteome</keyword>
<dbReference type="AlphaFoldDB" id="A0A915L0U6"/>
<keyword evidence="1" id="KW-0472">Membrane</keyword>
<proteinExistence type="predicted"/>